<sequence length="90" mass="11042">MNNELIFNKRSELYSLMIKGPENQKALDYFYDLKILNDQIMLPVQEIIMNVQKHFRENDQNLLEQCNDWREVFRLLERKSFLSKNIIYQK</sequence>
<evidence type="ECO:0000313" key="1">
    <source>
        <dbReference type="EMBL" id="ORE00096.1"/>
    </source>
</evidence>
<dbReference type="VEuPathDB" id="MicrosporidiaDB:A0H76_2276"/>
<dbReference type="AlphaFoldDB" id="A0A1X0QK76"/>
<proteinExistence type="predicted"/>
<accession>A0A1X0QK76</accession>
<comment type="caution">
    <text evidence="1">The sequence shown here is derived from an EMBL/GenBank/DDBJ whole genome shotgun (WGS) entry which is preliminary data.</text>
</comment>
<evidence type="ECO:0000313" key="2">
    <source>
        <dbReference type="Proteomes" id="UP000192501"/>
    </source>
</evidence>
<dbReference type="Proteomes" id="UP000192501">
    <property type="component" value="Unassembled WGS sequence"/>
</dbReference>
<protein>
    <submittedName>
        <fullName evidence="1">Uncharacterized protein</fullName>
    </submittedName>
</protein>
<organism evidence="1 2">
    <name type="scientific">Hepatospora eriocheir</name>
    <dbReference type="NCBI Taxonomy" id="1081669"/>
    <lineage>
        <taxon>Eukaryota</taxon>
        <taxon>Fungi</taxon>
        <taxon>Fungi incertae sedis</taxon>
        <taxon>Microsporidia</taxon>
        <taxon>Hepatosporidae</taxon>
        <taxon>Hepatospora</taxon>
    </lineage>
</organism>
<gene>
    <name evidence="1" type="ORF">A0H76_2276</name>
</gene>
<name>A0A1X0QK76_9MICR</name>
<reference evidence="1 2" key="1">
    <citation type="journal article" date="2017" name="Environ. Microbiol.">
        <title>Decay of the glycolytic pathway and adaptation to intranuclear parasitism within Enterocytozoonidae microsporidia.</title>
        <authorList>
            <person name="Wiredu Boakye D."/>
            <person name="Jaroenlak P."/>
            <person name="Prachumwat A."/>
            <person name="Williams T.A."/>
            <person name="Bateman K.S."/>
            <person name="Itsathitphaisarn O."/>
            <person name="Sritunyalucksana K."/>
            <person name="Paszkiewicz K.H."/>
            <person name="Moore K.A."/>
            <person name="Stentiford G.D."/>
            <person name="Williams B.A."/>
        </authorList>
    </citation>
    <scope>NUCLEOTIDE SEQUENCE [LARGE SCALE GENOMIC DNA]</scope>
    <source>
        <strain evidence="2">canceri</strain>
    </source>
</reference>
<dbReference type="EMBL" id="LTAI01000065">
    <property type="protein sequence ID" value="ORE00096.1"/>
    <property type="molecule type" value="Genomic_DNA"/>
</dbReference>